<sequence>MHHRLQSAGVSPQVITQIGHWLESHPCQSESGLIPLKAQYPDLVFTLCSEDDMGFHDPWHSFSYFDLHLVAHSLSGCSSLTPSPGMCSGLVIALHEE</sequence>
<evidence type="ECO:0000313" key="2">
    <source>
        <dbReference type="Proteomes" id="UP000184608"/>
    </source>
</evidence>
<gene>
    <name evidence="1" type="ORF">VA7868_00115</name>
</gene>
<dbReference type="EMBL" id="FQXZ01000003">
    <property type="protein sequence ID" value="SHH63706.1"/>
    <property type="molecule type" value="Genomic_DNA"/>
</dbReference>
<protein>
    <submittedName>
        <fullName evidence="1">Uncharacterized protein</fullName>
    </submittedName>
</protein>
<reference evidence="1 2" key="1">
    <citation type="submission" date="2016-11" db="EMBL/GenBank/DDBJ databases">
        <authorList>
            <person name="Jaros S."/>
            <person name="Januszkiewicz K."/>
            <person name="Wedrychowicz H."/>
        </authorList>
    </citation>
    <scope>NUCLEOTIDE SEQUENCE [LARGE SCALE GENOMIC DNA]</scope>
    <source>
        <strain evidence="1 2">CECT 7868</strain>
    </source>
</reference>
<evidence type="ECO:0000313" key="1">
    <source>
        <dbReference type="EMBL" id="SHH63706.1"/>
    </source>
</evidence>
<keyword evidence="2" id="KW-1185">Reference proteome</keyword>
<organism evidence="1 2">
    <name type="scientific">Vibrio aerogenes CECT 7868</name>
    <dbReference type="NCBI Taxonomy" id="1216006"/>
    <lineage>
        <taxon>Bacteria</taxon>
        <taxon>Pseudomonadati</taxon>
        <taxon>Pseudomonadota</taxon>
        <taxon>Gammaproteobacteria</taxon>
        <taxon>Vibrionales</taxon>
        <taxon>Vibrionaceae</taxon>
        <taxon>Vibrio</taxon>
    </lineage>
</organism>
<dbReference type="AlphaFoldDB" id="A0A1M5ULG1"/>
<dbReference type="Proteomes" id="UP000184608">
    <property type="component" value="Unassembled WGS sequence"/>
</dbReference>
<proteinExistence type="predicted"/>
<dbReference type="STRING" id="1216006.VA7868_00115"/>
<name>A0A1M5ULG1_9VIBR</name>
<accession>A0A1M5ULG1</accession>